<name>A0A0F8WG20_9ZZZZ</name>
<accession>A0A0F8WG20</accession>
<comment type="caution">
    <text evidence="1">The sequence shown here is derived from an EMBL/GenBank/DDBJ whole genome shotgun (WGS) entry which is preliminary data.</text>
</comment>
<proteinExistence type="predicted"/>
<organism evidence="1">
    <name type="scientific">marine sediment metagenome</name>
    <dbReference type="NCBI Taxonomy" id="412755"/>
    <lineage>
        <taxon>unclassified sequences</taxon>
        <taxon>metagenomes</taxon>
        <taxon>ecological metagenomes</taxon>
    </lineage>
</organism>
<reference evidence="1" key="1">
    <citation type="journal article" date="2015" name="Nature">
        <title>Complex archaea that bridge the gap between prokaryotes and eukaryotes.</title>
        <authorList>
            <person name="Spang A."/>
            <person name="Saw J.H."/>
            <person name="Jorgensen S.L."/>
            <person name="Zaremba-Niedzwiedzka K."/>
            <person name="Martijn J."/>
            <person name="Lind A.E."/>
            <person name="van Eijk R."/>
            <person name="Schleper C."/>
            <person name="Guy L."/>
            <person name="Ettema T.J."/>
        </authorList>
    </citation>
    <scope>NUCLEOTIDE SEQUENCE</scope>
</reference>
<sequence length="270" mass="31281">MTSRHGQGAWRLQYLSDLAELPDYEEGYYYYGRRYRSGSVPGAPVDPDGNPVFHKTAKSWEGAKTDGERWRWALSQVAKLNSGRVNEVKHHFATFLHHQFGVQTMRQYSWYFRRRGGPVDDTRKDSSGTYELHTLAEDETIARLATGIKRFKLPKEFNFLRIFKDVADGGSHAQTATETLCKVFENRRQYPRAAGLWKQNIDRFGPGRRNYRKKRLDQIVKNWGMFEPVVTQPGGKGATVEYRYRNGRKITLTAHEVDVRKLLADVKAYI</sequence>
<protein>
    <submittedName>
        <fullName evidence="1">Uncharacterized protein</fullName>
    </submittedName>
</protein>
<evidence type="ECO:0000313" key="1">
    <source>
        <dbReference type="EMBL" id="KKK47130.1"/>
    </source>
</evidence>
<feature type="non-terminal residue" evidence="1">
    <location>
        <position position="270"/>
    </location>
</feature>
<dbReference type="EMBL" id="LAZR01069735">
    <property type="protein sequence ID" value="KKK47130.1"/>
    <property type="molecule type" value="Genomic_DNA"/>
</dbReference>
<dbReference type="AlphaFoldDB" id="A0A0F8WG20"/>
<gene>
    <name evidence="1" type="ORF">LCGC14_3158290</name>
</gene>